<dbReference type="Pfam" id="PF00216">
    <property type="entry name" value="Bac_DNA_binding"/>
    <property type="match status" value="1"/>
</dbReference>
<keyword evidence="3" id="KW-0226">DNA condensation</keyword>
<evidence type="ECO:0000256" key="3">
    <source>
        <dbReference type="ARBA" id="ARBA00023067"/>
    </source>
</evidence>
<organism evidence="6 7">
    <name type="scientific">Candidatus Anaerobiospirillum merdipullorum</name>
    <dbReference type="NCBI Taxonomy" id="2838450"/>
    <lineage>
        <taxon>Bacteria</taxon>
        <taxon>Pseudomonadati</taxon>
        <taxon>Pseudomonadota</taxon>
        <taxon>Gammaproteobacteria</taxon>
        <taxon>Aeromonadales</taxon>
        <taxon>Succinivibrionaceae</taxon>
        <taxon>Anaerobiospirillum</taxon>
    </lineage>
</organism>
<dbReference type="FunFam" id="4.10.520.10:FF:000001">
    <property type="entry name" value="DNA-binding protein HU"/>
    <property type="match status" value="1"/>
</dbReference>
<comment type="similarity">
    <text evidence="2 5">Belongs to the bacterial histone-like protein family.</text>
</comment>
<evidence type="ECO:0000313" key="7">
    <source>
        <dbReference type="Proteomes" id="UP000824150"/>
    </source>
</evidence>
<dbReference type="GO" id="GO:1990178">
    <property type="term" value="C:HU-DNA complex"/>
    <property type="evidence" value="ECO:0007669"/>
    <property type="project" value="UniProtKB-ARBA"/>
</dbReference>
<dbReference type="GO" id="GO:0030261">
    <property type="term" value="P:chromosome condensation"/>
    <property type="evidence" value="ECO:0007669"/>
    <property type="project" value="UniProtKB-KW"/>
</dbReference>
<dbReference type="PRINTS" id="PR01727">
    <property type="entry name" value="DNABINDINGHU"/>
</dbReference>
<dbReference type="PANTHER" id="PTHR33175:SF3">
    <property type="entry name" value="DNA-BINDING PROTEIN HU-BETA"/>
    <property type="match status" value="1"/>
</dbReference>
<dbReference type="Proteomes" id="UP000824150">
    <property type="component" value="Unassembled WGS sequence"/>
</dbReference>
<keyword evidence="4 6" id="KW-0238">DNA-binding</keyword>
<dbReference type="GO" id="GO:0042802">
    <property type="term" value="F:identical protein binding"/>
    <property type="evidence" value="ECO:0007669"/>
    <property type="project" value="UniProtKB-ARBA"/>
</dbReference>
<protein>
    <submittedName>
        <fullName evidence="6">HU family DNA-binding protein</fullName>
    </submittedName>
</protein>
<dbReference type="GO" id="GO:0006270">
    <property type="term" value="P:DNA replication initiation"/>
    <property type="evidence" value="ECO:0007669"/>
    <property type="project" value="UniProtKB-ARBA"/>
</dbReference>
<dbReference type="EMBL" id="JAHLFG010000070">
    <property type="protein sequence ID" value="MBU3827108.1"/>
    <property type="molecule type" value="Genomic_DNA"/>
</dbReference>
<comment type="caution">
    <text evidence="6">The sequence shown here is derived from an EMBL/GenBank/DDBJ whole genome shotgun (WGS) entry which is preliminary data.</text>
</comment>
<gene>
    <name evidence="6" type="ORF">IAA31_06430</name>
</gene>
<dbReference type="GO" id="GO:0003677">
    <property type="term" value="F:DNA binding"/>
    <property type="evidence" value="ECO:0007669"/>
    <property type="project" value="UniProtKB-KW"/>
</dbReference>
<dbReference type="PROSITE" id="PS00045">
    <property type="entry name" value="HISTONE_LIKE"/>
    <property type="match status" value="1"/>
</dbReference>
<sequence>MVKKGELVEKVAAKANLSTKEAAAAVNAFMDVVQEALGAGDSIALVGFGTFMVRERAERTGLNPRTKEKLVIPAVKVPAFKAGKSLKDAVNK</sequence>
<dbReference type="GO" id="GO:1990103">
    <property type="term" value="C:DnaA-HU complex"/>
    <property type="evidence" value="ECO:0007669"/>
    <property type="project" value="UniProtKB-ARBA"/>
</dbReference>
<evidence type="ECO:0000256" key="5">
    <source>
        <dbReference type="RuleBase" id="RU003939"/>
    </source>
</evidence>
<dbReference type="AlphaFoldDB" id="A0A9E2KP58"/>
<accession>A0A9E2KP58</accession>
<dbReference type="GO" id="GO:0006351">
    <property type="term" value="P:DNA-templated transcription"/>
    <property type="evidence" value="ECO:0007669"/>
    <property type="project" value="UniProtKB-ARBA"/>
</dbReference>
<name>A0A9E2KP58_9GAMM</name>
<dbReference type="Gene3D" id="4.10.520.10">
    <property type="entry name" value="IHF-like DNA-binding proteins"/>
    <property type="match status" value="1"/>
</dbReference>
<dbReference type="InterPro" id="IPR000119">
    <property type="entry name" value="Hist_DNA-bd"/>
</dbReference>
<reference evidence="6" key="1">
    <citation type="journal article" date="2021" name="PeerJ">
        <title>Extensive microbial diversity within the chicken gut microbiome revealed by metagenomics and culture.</title>
        <authorList>
            <person name="Gilroy R."/>
            <person name="Ravi A."/>
            <person name="Getino M."/>
            <person name="Pursley I."/>
            <person name="Horton D.L."/>
            <person name="Alikhan N.F."/>
            <person name="Baker D."/>
            <person name="Gharbi K."/>
            <person name="Hall N."/>
            <person name="Watson M."/>
            <person name="Adriaenssens E.M."/>
            <person name="Foster-Nyarko E."/>
            <person name="Jarju S."/>
            <person name="Secka A."/>
            <person name="Antonio M."/>
            <person name="Oren A."/>
            <person name="Chaudhuri R.R."/>
            <person name="La Ragione R."/>
            <person name="Hildebrand F."/>
            <person name="Pallen M.J."/>
        </authorList>
    </citation>
    <scope>NUCLEOTIDE SEQUENCE</scope>
    <source>
        <strain evidence="6">687</strain>
    </source>
</reference>
<comment type="function">
    <text evidence="1">Histone-like DNA-binding protein which is capable of wrapping DNA to stabilize it, and thus to prevent its denaturation under extreme environmental conditions.</text>
</comment>
<proteinExistence type="inferred from homology"/>
<dbReference type="GO" id="GO:0030527">
    <property type="term" value="F:structural constituent of chromatin"/>
    <property type="evidence" value="ECO:0007669"/>
    <property type="project" value="InterPro"/>
</dbReference>
<dbReference type="InterPro" id="IPR010992">
    <property type="entry name" value="IHF-like_DNA-bd_dom_sf"/>
</dbReference>
<dbReference type="InterPro" id="IPR020816">
    <property type="entry name" value="Histone-like_DNA-bd_CS"/>
</dbReference>
<dbReference type="PANTHER" id="PTHR33175">
    <property type="entry name" value="DNA-BINDING PROTEIN HU"/>
    <property type="match status" value="1"/>
</dbReference>
<evidence type="ECO:0000256" key="1">
    <source>
        <dbReference type="ARBA" id="ARBA00003819"/>
    </source>
</evidence>
<reference evidence="6" key="2">
    <citation type="submission" date="2021-04" db="EMBL/GenBank/DDBJ databases">
        <authorList>
            <person name="Gilroy R."/>
        </authorList>
    </citation>
    <scope>NUCLEOTIDE SEQUENCE</scope>
    <source>
        <strain evidence="6">687</strain>
    </source>
</reference>
<evidence type="ECO:0000256" key="2">
    <source>
        <dbReference type="ARBA" id="ARBA00010529"/>
    </source>
</evidence>
<dbReference type="SUPFAM" id="SSF47729">
    <property type="entry name" value="IHF-like DNA-binding proteins"/>
    <property type="match status" value="1"/>
</dbReference>
<evidence type="ECO:0000256" key="4">
    <source>
        <dbReference type="ARBA" id="ARBA00023125"/>
    </source>
</evidence>
<dbReference type="CDD" id="cd13831">
    <property type="entry name" value="HU"/>
    <property type="match status" value="1"/>
</dbReference>
<evidence type="ECO:0000313" key="6">
    <source>
        <dbReference type="EMBL" id="MBU3827108.1"/>
    </source>
</evidence>
<dbReference type="SMART" id="SM00411">
    <property type="entry name" value="BHL"/>
    <property type="match status" value="1"/>
</dbReference>
<dbReference type="GO" id="GO:0005829">
    <property type="term" value="C:cytosol"/>
    <property type="evidence" value="ECO:0007669"/>
    <property type="project" value="TreeGrafter"/>
</dbReference>